<feature type="region of interest" description="Disordered" evidence="1">
    <location>
        <begin position="104"/>
        <end position="133"/>
    </location>
</feature>
<name>A0A183J2G8_9BILA</name>
<evidence type="ECO:0000256" key="1">
    <source>
        <dbReference type="SAM" id="MobiDB-lite"/>
    </source>
</evidence>
<feature type="region of interest" description="Disordered" evidence="1">
    <location>
        <begin position="1"/>
        <end position="34"/>
    </location>
</feature>
<proteinExistence type="predicted"/>
<evidence type="ECO:0000313" key="3">
    <source>
        <dbReference type="Proteomes" id="UP000270296"/>
    </source>
</evidence>
<feature type="compositionally biased region" description="Pro residues" evidence="1">
    <location>
        <begin position="20"/>
        <end position="32"/>
    </location>
</feature>
<evidence type="ECO:0000313" key="2">
    <source>
        <dbReference type="EMBL" id="VDP28623.1"/>
    </source>
</evidence>
<dbReference type="AlphaFoldDB" id="A0A183J2G8"/>
<keyword evidence="3" id="KW-1185">Reference proteome</keyword>
<feature type="compositionally biased region" description="Low complexity" evidence="1">
    <location>
        <begin position="124"/>
        <end position="133"/>
    </location>
</feature>
<reference evidence="4" key="1">
    <citation type="submission" date="2016-06" db="UniProtKB">
        <authorList>
            <consortium name="WormBaseParasite"/>
        </authorList>
    </citation>
    <scope>IDENTIFICATION</scope>
</reference>
<dbReference type="Proteomes" id="UP000270296">
    <property type="component" value="Unassembled WGS sequence"/>
</dbReference>
<organism evidence="4">
    <name type="scientific">Soboliphyme baturini</name>
    <dbReference type="NCBI Taxonomy" id="241478"/>
    <lineage>
        <taxon>Eukaryota</taxon>
        <taxon>Metazoa</taxon>
        <taxon>Ecdysozoa</taxon>
        <taxon>Nematoda</taxon>
        <taxon>Enoplea</taxon>
        <taxon>Dorylaimia</taxon>
        <taxon>Dioctophymatida</taxon>
        <taxon>Dioctophymatoidea</taxon>
        <taxon>Soboliphymatidae</taxon>
        <taxon>Soboliphyme</taxon>
    </lineage>
</organism>
<gene>
    <name evidence="2" type="ORF">SBAD_LOCUS10066</name>
</gene>
<dbReference type="EMBL" id="UZAM01013553">
    <property type="protein sequence ID" value="VDP28623.1"/>
    <property type="molecule type" value="Genomic_DNA"/>
</dbReference>
<accession>A0A183J2G8</accession>
<sequence length="171" mass="18538">MAYNAPPAWQPNYQSSAAWQPPPMSQSPPDVPVFPRTDVVQNGIGQAAFTTPAPGSGPQLFSSKSLAGDTFTKTSNVATAMSDQDNIEASQHKLNSYMQRMQIDPSAGYGVGPQQHPPPPVPPSSETTPLPSEPSKFVQVRCMMHCRVCHIIRVLLYLTAGINKLLTGFRF</sequence>
<evidence type="ECO:0000313" key="4">
    <source>
        <dbReference type="WBParaSite" id="SBAD_0001042301-mRNA-1"/>
    </source>
</evidence>
<protein>
    <submittedName>
        <fullName evidence="4">ADP-ribosylation factor GTPase-activating protein AGD5</fullName>
    </submittedName>
</protein>
<dbReference type="WBParaSite" id="SBAD_0001042301-mRNA-1">
    <property type="protein sequence ID" value="SBAD_0001042301-mRNA-1"/>
    <property type="gene ID" value="SBAD_0001042301"/>
</dbReference>
<reference evidence="2 3" key="2">
    <citation type="submission" date="2018-11" db="EMBL/GenBank/DDBJ databases">
        <authorList>
            <consortium name="Pathogen Informatics"/>
        </authorList>
    </citation>
    <scope>NUCLEOTIDE SEQUENCE [LARGE SCALE GENOMIC DNA]</scope>
</reference>